<evidence type="ECO:0008006" key="5">
    <source>
        <dbReference type="Google" id="ProtNLM"/>
    </source>
</evidence>
<dbReference type="RefSeq" id="WP_053254928.1">
    <property type="nucleotide sequence ID" value="NZ_CBCRXZ010000015.1"/>
</dbReference>
<evidence type="ECO:0000313" key="4">
    <source>
        <dbReference type="Proteomes" id="UP000248640"/>
    </source>
</evidence>
<evidence type="ECO:0000313" key="3">
    <source>
        <dbReference type="Proteomes" id="UP000063434"/>
    </source>
</evidence>
<protein>
    <recommendedName>
        <fullName evidence="5">Mobilization protein</fullName>
    </recommendedName>
</protein>
<accession>A0A109LAU8</accession>
<name>A0A109LAU8_PSEFL</name>
<organism evidence="1 3">
    <name type="scientific">Pseudomonas fluorescens</name>
    <dbReference type="NCBI Taxonomy" id="294"/>
    <lineage>
        <taxon>Bacteria</taxon>
        <taxon>Pseudomonadati</taxon>
        <taxon>Pseudomonadota</taxon>
        <taxon>Gammaproteobacteria</taxon>
        <taxon>Pseudomonadales</taxon>
        <taxon>Pseudomonadaceae</taxon>
        <taxon>Pseudomonas</taxon>
    </lineage>
</organism>
<dbReference type="Proteomes" id="UP000248640">
    <property type="component" value="Chromosome 1"/>
</dbReference>
<dbReference type="EMBL" id="LCYC01000003">
    <property type="protein sequence ID" value="KWV84169.1"/>
    <property type="molecule type" value="Genomic_DNA"/>
</dbReference>
<dbReference type="Proteomes" id="UP000063434">
    <property type="component" value="Unassembled WGS sequence"/>
</dbReference>
<dbReference type="PATRIC" id="fig|294.195.peg.284"/>
<reference evidence="2 4" key="2">
    <citation type="submission" date="2018-06" db="EMBL/GenBank/DDBJ databases">
        <authorList>
            <consortium name="Pathogen Informatics"/>
            <person name="Doyle S."/>
        </authorList>
    </citation>
    <scope>NUCLEOTIDE SEQUENCE [LARGE SCALE GENOMIC DNA]</scope>
    <source>
        <strain evidence="2 4">NCTC10038</strain>
    </source>
</reference>
<gene>
    <name evidence="2" type="ORF">NCTC10038_01678</name>
    <name evidence="1" type="ORF">PFL603g_00267</name>
</gene>
<sequence length="64" mass="7573">MAYHDTRHLKDREIKSRYDDETYEALKAVARLHKLQLAVFVRMCVEEKLESIVELDVNGKHMQA</sequence>
<dbReference type="AlphaFoldDB" id="A0A109LAU8"/>
<reference evidence="1 3" key="1">
    <citation type="submission" date="2015-05" db="EMBL/GenBank/DDBJ databases">
        <title>A genomic and transcriptomic approach to investigate the blue pigment phenotype in Pseudomonas fluorescens.</title>
        <authorList>
            <person name="Andreani N.A."/>
            <person name="Cardazzo B."/>
        </authorList>
    </citation>
    <scope>NUCLEOTIDE SEQUENCE [LARGE SCALE GENOMIC DNA]</scope>
    <source>
        <strain evidence="1 3">Ps_40</strain>
    </source>
</reference>
<dbReference type="GeneID" id="61637650"/>
<evidence type="ECO:0000313" key="1">
    <source>
        <dbReference type="EMBL" id="KWV84169.1"/>
    </source>
</evidence>
<dbReference type="EMBL" id="LS483372">
    <property type="protein sequence ID" value="SQF90281.1"/>
    <property type="molecule type" value="Genomic_DNA"/>
</dbReference>
<proteinExistence type="predicted"/>
<evidence type="ECO:0000313" key="2">
    <source>
        <dbReference type="EMBL" id="SQF90281.1"/>
    </source>
</evidence>